<keyword evidence="1" id="KW-0805">Transcription regulation</keyword>
<dbReference type="Gene3D" id="2.60.120.10">
    <property type="entry name" value="Jelly Rolls"/>
    <property type="match status" value="1"/>
</dbReference>
<dbReference type="PROSITE" id="PS51063">
    <property type="entry name" value="HTH_CRP_2"/>
    <property type="match status" value="1"/>
</dbReference>
<dbReference type="EMBL" id="CP089291">
    <property type="protein sequence ID" value="UOF89187.1"/>
    <property type="molecule type" value="Genomic_DNA"/>
</dbReference>
<dbReference type="PANTHER" id="PTHR24567:SF74">
    <property type="entry name" value="HTH-TYPE TRANSCRIPTIONAL REGULATOR ARCR"/>
    <property type="match status" value="1"/>
</dbReference>
<evidence type="ECO:0000256" key="2">
    <source>
        <dbReference type="ARBA" id="ARBA00023125"/>
    </source>
</evidence>
<dbReference type="PANTHER" id="PTHR24567">
    <property type="entry name" value="CRP FAMILY TRANSCRIPTIONAL REGULATORY PROTEIN"/>
    <property type="match status" value="1"/>
</dbReference>
<gene>
    <name evidence="7" type="ORF">LSG31_14855</name>
</gene>
<keyword evidence="8" id="KW-1185">Reference proteome</keyword>
<dbReference type="RefSeq" id="WP_347435871.1">
    <property type="nucleotide sequence ID" value="NZ_CP089291.1"/>
</dbReference>
<protein>
    <submittedName>
        <fullName evidence="7">Crp/Fnr family transcriptional regulator</fullName>
    </submittedName>
</protein>
<dbReference type="CDD" id="cd00038">
    <property type="entry name" value="CAP_ED"/>
    <property type="match status" value="1"/>
</dbReference>
<evidence type="ECO:0000259" key="5">
    <source>
        <dbReference type="PROSITE" id="PS50042"/>
    </source>
</evidence>
<dbReference type="PRINTS" id="PR00034">
    <property type="entry name" value="HTHCRP"/>
</dbReference>
<dbReference type="Gene3D" id="1.10.10.10">
    <property type="entry name" value="Winged helix-like DNA-binding domain superfamily/Winged helix DNA-binding domain"/>
    <property type="match status" value="1"/>
</dbReference>
<dbReference type="InterPro" id="IPR036388">
    <property type="entry name" value="WH-like_DNA-bd_sf"/>
</dbReference>
<proteinExistence type="predicted"/>
<dbReference type="InterPro" id="IPR012318">
    <property type="entry name" value="HTH_CRP"/>
</dbReference>
<dbReference type="InterPro" id="IPR036390">
    <property type="entry name" value="WH_DNA-bd_sf"/>
</dbReference>
<dbReference type="InterPro" id="IPR014710">
    <property type="entry name" value="RmlC-like_jellyroll"/>
</dbReference>
<dbReference type="Proteomes" id="UP000830167">
    <property type="component" value="Chromosome"/>
</dbReference>
<dbReference type="SUPFAM" id="SSF51206">
    <property type="entry name" value="cAMP-binding domain-like"/>
    <property type="match status" value="1"/>
</dbReference>
<organism evidence="7 8">
    <name type="scientific">Fodinisporobacter ferrooxydans</name>
    <dbReference type="NCBI Taxonomy" id="2901836"/>
    <lineage>
        <taxon>Bacteria</taxon>
        <taxon>Bacillati</taxon>
        <taxon>Bacillota</taxon>
        <taxon>Bacilli</taxon>
        <taxon>Bacillales</taxon>
        <taxon>Alicyclobacillaceae</taxon>
        <taxon>Fodinisporobacter</taxon>
    </lineage>
</organism>
<evidence type="ECO:0000259" key="6">
    <source>
        <dbReference type="PROSITE" id="PS51063"/>
    </source>
</evidence>
<dbReference type="CDD" id="cd00092">
    <property type="entry name" value="HTH_CRP"/>
    <property type="match status" value="1"/>
</dbReference>
<evidence type="ECO:0000256" key="4">
    <source>
        <dbReference type="ARBA" id="ARBA00023163"/>
    </source>
</evidence>
<keyword evidence="2" id="KW-0238">DNA-binding</keyword>
<evidence type="ECO:0000256" key="1">
    <source>
        <dbReference type="ARBA" id="ARBA00023015"/>
    </source>
</evidence>
<keyword evidence="3" id="KW-0010">Activator</keyword>
<reference evidence="7" key="1">
    <citation type="submission" date="2021-12" db="EMBL/GenBank/DDBJ databases">
        <title>Alicyclobacillaceae gen. nov., sp. nov., isolated from chalcocite enrichment system.</title>
        <authorList>
            <person name="Jiang Z."/>
        </authorList>
    </citation>
    <scope>NUCLEOTIDE SEQUENCE</scope>
    <source>
        <strain evidence="7">MYW30-H2</strain>
    </source>
</reference>
<feature type="domain" description="HTH crp-type" evidence="6">
    <location>
        <begin position="152"/>
        <end position="225"/>
    </location>
</feature>
<dbReference type="SMART" id="SM00100">
    <property type="entry name" value="cNMP"/>
    <property type="match status" value="1"/>
</dbReference>
<evidence type="ECO:0000256" key="3">
    <source>
        <dbReference type="ARBA" id="ARBA00023159"/>
    </source>
</evidence>
<dbReference type="SMART" id="SM00419">
    <property type="entry name" value="HTH_CRP"/>
    <property type="match status" value="1"/>
</dbReference>
<dbReference type="Pfam" id="PF13545">
    <property type="entry name" value="HTH_Crp_2"/>
    <property type="match status" value="1"/>
</dbReference>
<dbReference type="SUPFAM" id="SSF46785">
    <property type="entry name" value="Winged helix' DNA-binding domain"/>
    <property type="match status" value="1"/>
</dbReference>
<name>A0ABY4CF92_9BACL</name>
<feature type="domain" description="Cyclic nucleotide-binding" evidence="5">
    <location>
        <begin position="18"/>
        <end position="138"/>
    </location>
</feature>
<sequence length="239" mass="27285">MLMMQNNCNVCYLKEYELFQDLSERELDQLGKVSQPTLIPKREYVFTPDQPNDVIYMLKKGRVRITRLSDTGKHITLVILEAGDIFGEDAILGSKHRKYFAEVLDDAHICVIDRNAVEQVIANNAQVGFRLAKIVEQRLEDVQEQLENIVFYDVQTRLARLLLKLADLHGKQTPAGVLINIKLTHEDMASLIGSTRETTSKVLNEFRTQGLVDLQNRRVILRDPTALAHMDERLRSNGA</sequence>
<dbReference type="Pfam" id="PF00027">
    <property type="entry name" value="cNMP_binding"/>
    <property type="match status" value="1"/>
</dbReference>
<dbReference type="PROSITE" id="PS50042">
    <property type="entry name" value="CNMP_BINDING_3"/>
    <property type="match status" value="1"/>
</dbReference>
<evidence type="ECO:0000313" key="8">
    <source>
        <dbReference type="Proteomes" id="UP000830167"/>
    </source>
</evidence>
<accession>A0ABY4CF92</accession>
<evidence type="ECO:0000313" key="7">
    <source>
        <dbReference type="EMBL" id="UOF89187.1"/>
    </source>
</evidence>
<dbReference type="InterPro" id="IPR000595">
    <property type="entry name" value="cNMP-bd_dom"/>
</dbReference>
<dbReference type="InterPro" id="IPR018490">
    <property type="entry name" value="cNMP-bd_dom_sf"/>
</dbReference>
<keyword evidence="4" id="KW-0804">Transcription</keyword>
<dbReference type="InterPro" id="IPR050397">
    <property type="entry name" value="Env_Response_Regulators"/>
</dbReference>